<dbReference type="Proteomes" id="UP000626109">
    <property type="component" value="Unassembled WGS sequence"/>
</dbReference>
<organism evidence="2 3">
    <name type="scientific">Polarella glacialis</name>
    <name type="common">Dinoflagellate</name>
    <dbReference type="NCBI Taxonomy" id="89957"/>
    <lineage>
        <taxon>Eukaryota</taxon>
        <taxon>Sar</taxon>
        <taxon>Alveolata</taxon>
        <taxon>Dinophyceae</taxon>
        <taxon>Suessiales</taxon>
        <taxon>Suessiaceae</taxon>
        <taxon>Polarella</taxon>
    </lineage>
</organism>
<name>A0A813J3E6_POLGL</name>
<protein>
    <submittedName>
        <fullName evidence="2">Uncharacterized protein</fullName>
    </submittedName>
</protein>
<gene>
    <name evidence="2" type="ORF">PGLA2088_LOCUS14983</name>
</gene>
<dbReference type="AlphaFoldDB" id="A0A813J3E6"/>
<feature type="non-terminal residue" evidence="2">
    <location>
        <position position="133"/>
    </location>
</feature>
<feature type="region of interest" description="Disordered" evidence="1">
    <location>
        <begin position="1"/>
        <end position="46"/>
    </location>
</feature>
<accession>A0A813J3E6</accession>
<proteinExistence type="predicted"/>
<evidence type="ECO:0000313" key="2">
    <source>
        <dbReference type="EMBL" id="CAE8662694.1"/>
    </source>
</evidence>
<evidence type="ECO:0000313" key="3">
    <source>
        <dbReference type="Proteomes" id="UP000626109"/>
    </source>
</evidence>
<reference evidence="2" key="1">
    <citation type="submission" date="2021-02" db="EMBL/GenBank/DDBJ databases">
        <authorList>
            <person name="Dougan E. K."/>
            <person name="Rhodes N."/>
            <person name="Thang M."/>
            <person name="Chan C."/>
        </authorList>
    </citation>
    <scope>NUCLEOTIDE SEQUENCE</scope>
</reference>
<comment type="caution">
    <text evidence="2">The sequence shown here is derived from an EMBL/GenBank/DDBJ whole genome shotgun (WGS) entry which is preliminary data.</text>
</comment>
<sequence>ASAKSKAPAASRKSAARPSSSSSSSGSSTIKATVSSLTKKPAASVVPKKVSADSEGLLHIKKHVFEPLKTVAAVGKDGWAAIYQVLGVGHKLGMDAKMLKTLEEVFREQPEQRSPYGRMHIKMFEDQLNQALK</sequence>
<evidence type="ECO:0000256" key="1">
    <source>
        <dbReference type="SAM" id="MobiDB-lite"/>
    </source>
</evidence>
<dbReference type="EMBL" id="CAJNNW010018303">
    <property type="protein sequence ID" value="CAE8662694.1"/>
    <property type="molecule type" value="Genomic_DNA"/>
</dbReference>